<reference evidence="2 3" key="1">
    <citation type="submission" date="2019-05" db="EMBL/GenBank/DDBJ databases">
        <title>Another draft genome of Portunus trituberculatus and its Hox gene families provides insights of decapod evolution.</title>
        <authorList>
            <person name="Jeong J.-H."/>
            <person name="Song I."/>
            <person name="Kim S."/>
            <person name="Choi T."/>
            <person name="Kim D."/>
            <person name="Ryu S."/>
            <person name="Kim W."/>
        </authorList>
    </citation>
    <scope>NUCLEOTIDE SEQUENCE [LARGE SCALE GENOMIC DNA]</scope>
    <source>
        <tissue evidence="2">Muscle</tissue>
    </source>
</reference>
<evidence type="ECO:0000313" key="3">
    <source>
        <dbReference type="Proteomes" id="UP000324222"/>
    </source>
</evidence>
<dbReference type="Proteomes" id="UP000324222">
    <property type="component" value="Unassembled WGS sequence"/>
</dbReference>
<organism evidence="2 3">
    <name type="scientific">Portunus trituberculatus</name>
    <name type="common">Swimming crab</name>
    <name type="synonym">Neptunus trituberculatus</name>
    <dbReference type="NCBI Taxonomy" id="210409"/>
    <lineage>
        <taxon>Eukaryota</taxon>
        <taxon>Metazoa</taxon>
        <taxon>Ecdysozoa</taxon>
        <taxon>Arthropoda</taxon>
        <taxon>Crustacea</taxon>
        <taxon>Multicrustacea</taxon>
        <taxon>Malacostraca</taxon>
        <taxon>Eumalacostraca</taxon>
        <taxon>Eucarida</taxon>
        <taxon>Decapoda</taxon>
        <taxon>Pleocyemata</taxon>
        <taxon>Brachyura</taxon>
        <taxon>Eubrachyura</taxon>
        <taxon>Portunoidea</taxon>
        <taxon>Portunidae</taxon>
        <taxon>Portuninae</taxon>
        <taxon>Portunus</taxon>
    </lineage>
</organism>
<protein>
    <submittedName>
        <fullName evidence="2">Uncharacterized protein</fullName>
    </submittedName>
</protein>
<evidence type="ECO:0000256" key="1">
    <source>
        <dbReference type="SAM" id="MobiDB-lite"/>
    </source>
</evidence>
<feature type="compositionally biased region" description="Basic and acidic residues" evidence="1">
    <location>
        <begin position="137"/>
        <end position="152"/>
    </location>
</feature>
<dbReference type="EMBL" id="VSRR010060714">
    <property type="protein sequence ID" value="MPC82778.1"/>
    <property type="molecule type" value="Genomic_DNA"/>
</dbReference>
<name>A0A5B7IPS6_PORTR</name>
<evidence type="ECO:0000313" key="2">
    <source>
        <dbReference type="EMBL" id="MPC82778.1"/>
    </source>
</evidence>
<feature type="region of interest" description="Disordered" evidence="1">
    <location>
        <begin position="128"/>
        <end position="185"/>
    </location>
</feature>
<proteinExistence type="predicted"/>
<dbReference type="AlphaFoldDB" id="A0A5B7IPS6"/>
<gene>
    <name evidence="2" type="ORF">E2C01_077460</name>
</gene>
<accession>A0A5B7IPS6</accession>
<sequence length="200" mass="21800">MKRRVLRTRTFREAAYLVSYFLVSLSVYQLTCGRSLSRASVTASMHGREVPSPCIAATPTPNLLTIFCQANVTLSTFLEANHYAPSAFVIGGPPEITFTSCRGALKRMLFVLMKRQINCRASLLTMSPAGGSPGNELPRESAPEKCPWDKTSRPTNQHPATKPQAPPLHHTSRPESGPAAHHHACASPRLALSSLLWPSP</sequence>
<comment type="caution">
    <text evidence="2">The sequence shown here is derived from an EMBL/GenBank/DDBJ whole genome shotgun (WGS) entry which is preliminary data.</text>
</comment>
<keyword evidence="3" id="KW-1185">Reference proteome</keyword>